<feature type="transmembrane region" description="Helical" evidence="1">
    <location>
        <begin position="515"/>
        <end position="534"/>
    </location>
</feature>
<evidence type="ECO:0000256" key="1">
    <source>
        <dbReference type="SAM" id="Phobius"/>
    </source>
</evidence>
<reference evidence="2 3" key="1">
    <citation type="submission" date="2018-03" db="EMBL/GenBank/DDBJ databases">
        <title>Genomes of Pezizomycetes fungi and the evolution of truffles.</title>
        <authorList>
            <person name="Murat C."/>
            <person name="Payen T."/>
            <person name="Noel B."/>
            <person name="Kuo A."/>
            <person name="Martin F.M."/>
        </authorList>
    </citation>
    <scope>NUCLEOTIDE SEQUENCE [LARGE SCALE GENOMIC DNA]</scope>
    <source>
        <strain evidence="2">091103-1</strain>
    </source>
</reference>
<gene>
    <name evidence="2" type="ORF">C7212DRAFT_366523</name>
</gene>
<feature type="transmembrane region" description="Helical" evidence="1">
    <location>
        <begin position="123"/>
        <end position="141"/>
    </location>
</feature>
<accession>A0A317SGT1</accession>
<sequence length="560" mass="61585">MDSMVIMACFQKWSRYSYHLKINITECSPGVRLNVSSFRRYHEIRHTVTAIGLRANNNISTTSSRSMEYFETPIAAPGLGNSSQVEPSWIPTGWGFAGPRTYWTTCISEQNDYLKNSTQIDQWASAVATTLMTVLPSLIAFSPLKTADIQTLHYLDVIVALMTCGFTLFFRVDSWTTLRKDKIWKVKDILDGADIETIYCHKGSGTGMKIGGKGKGVSDHISSLQPLIAISAGAVVQSSGSSSQPLPDSAARLRKPYDGGRLQKLQNDASGKVISESLHDPESGSGATTVIGQKWYTALKQPRPPRGAVYLIVTAFSIVQIFLYLVIAGLVTWIDSTIFIWSCPRPSYIIYVCISMSSLFLTLAFVATFVSVIAFSRLASIQLCAWMEKHLGLTIIEYETEREWVAIWFVINSMPGCIVESQNSSYRYVNGYLPHTCTDTEDPGTDTRGADTGTLGQQNIPMPNTEMLKTATQVPDIRMACTFCSAILGFLFALCLGIISGIVVSYASIKELSVTFVGMIGATFGTIGFVLFVWRLWCELESAAGHGQALQWAEGCDTEK</sequence>
<dbReference type="EMBL" id="PYWC01000091">
    <property type="protein sequence ID" value="PWW72927.1"/>
    <property type="molecule type" value="Genomic_DNA"/>
</dbReference>
<organism evidence="2 3">
    <name type="scientific">Tuber magnatum</name>
    <name type="common">white Piedmont truffle</name>
    <dbReference type="NCBI Taxonomy" id="42249"/>
    <lineage>
        <taxon>Eukaryota</taxon>
        <taxon>Fungi</taxon>
        <taxon>Dikarya</taxon>
        <taxon>Ascomycota</taxon>
        <taxon>Pezizomycotina</taxon>
        <taxon>Pezizomycetes</taxon>
        <taxon>Pezizales</taxon>
        <taxon>Tuberaceae</taxon>
        <taxon>Tuber</taxon>
    </lineage>
</organism>
<dbReference type="Proteomes" id="UP000246991">
    <property type="component" value="Unassembled WGS sequence"/>
</dbReference>
<feature type="transmembrane region" description="Helical" evidence="1">
    <location>
        <begin position="153"/>
        <end position="172"/>
    </location>
</feature>
<dbReference type="AlphaFoldDB" id="A0A317SGT1"/>
<evidence type="ECO:0000313" key="2">
    <source>
        <dbReference type="EMBL" id="PWW72927.1"/>
    </source>
</evidence>
<feature type="transmembrane region" description="Helical" evidence="1">
    <location>
        <begin position="348"/>
        <end position="375"/>
    </location>
</feature>
<keyword evidence="3" id="KW-1185">Reference proteome</keyword>
<evidence type="ECO:0008006" key="4">
    <source>
        <dbReference type="Google" id="ProtNLM"/>
    </source>
</evidence>
<comment type="caution">
    <text evidence="2">The sequence shown here is derived from an EMBL/GenBank/DDBJ whole genome shotgun (WGS) entry which is preliminary data.</text>
</comment>
<name>A0A317SGT1_9PEZI</name>
<proteinExistence type="predicted"/>
<feature type="transmembrane region" description="Helical" evidence="1">
    <location>
        <begin position="308"/>
        <end position="328"/>
    </location>
</feature>
<protein>
    <recommendedName>
        <fullName evidence="4">Transmembrane protein</fullName>
    </recommendedName>
</protein>
<keyword evidence="1" id="KW-0472">Membrane</keyword>
<dbReference type="OrthoDB" id="3867516at2759"/>
<keyword evidence="1" id="KW-0812">Transmembrane</keyword>
<keyword evidence="1" id="KW-1133">Transmembrane helix</keyword>
<feature type="transmembrane region" description="Helical" evidence="1">
    <location>
        <begin position="487"/>
        <end position="509"/>
    </location>
</feature>
<evidence type="ECO:0000313" key="3">
    <source>
        <dbReference type="Proteomes" id="UP000246991"/>
    </source>
</evidence>